<dbReference type="AlphaFoldDB" id="A0A939B5T1"/>
<reference evidence="2 3" key="1">
    <citation type="journal article" date="2021" name="Sci. Rep.">
        <title>The distribution of antibiotic resistance genes in chicken gut microbiota commensals.</title>
        <authorList>
            <person name="Juricova H."/>
            <person name="Matiasovicova J."/>
            <person name="Kubasova T."/>
            <person name="Cejkova D."/>
            <person name="Rychlik I."/>
        </authorList>
    </citation>
    <scope>NUCLEOTIDE SEQUENCE [LARGE SCALE GENOMIC DNA]</scope>
    <source>
        <strain evidence="2 3">An819</strain>
    </source>
</reference>
<evidence type="ECO:0000313" key="2">
    <source>
        <dbReference type="EMBL" id="MBM6662769.1"/>
    </source>
</evidence>
<feature type="signal peptide" evidence="1">
    <location>
        <begin position="1"/>
        <end position="25"/>
    </location>
</feature>
<gene>
    <name evidence="2" type="ORF">H6B30_13630</name>
</gene>
<evidence type="ECO:0000313" key="3">
    <source>
        <dbReference type="Proteomes" id="UP000764045"/>
    </source>
</evidence>
<comment type="caution">
    <text evidence="2">The sequence shown here is derived from an EMBL/GenBank/DDBJ whole genome shotgun (WGS) entry which is preliminary data.</text>
</comment>
<evidence type="ECO:0000256" key="1">
    <source>
        <dbReference type="SAM" id="SignalP"/>
    </source>
</evidence>
<dbReference type="RefSeq" id="WP_205111509.1">
    <property type="nucleotide sequence ID" value="NZ_JACJJL010000029.1"/>
</dbReference>
<name>A0A939B5T1_9BACT</name>
<protein>
    <recommendedName>
        <fullName evidence="4">Outer membrane protein beta-barrel domain-containing protein</fullName>
    </recommendedName>
</protein>
<feature type="chain" id="PRO_5037459206" description="Outer membrane protein beta-barrel domain-containing protein" evidence="1">
    <location>
        <begin position="26"/>
        <end position="226"/>
    </location>
</feature>
<dbReference type="EMBL" id="JACJJL010000029">
    <property type="protein sequence ID" value="MBM6662769.1"/>
    <property type="molecule type" value="Genomic_DNA"/>
</dbReference>
<dbReference type="Proteomes" id="UP000764045">
    <property type="component" value="Unassembled WGS sequence"/>
</dbReference>
<organism evidence="2 3">
    <name type="scientific">Marseilla massiliensis</name>
    <dbReference type="NCBI Taxonomy" id="1841864"/>
    <lineage>
        <taxon>Bacteria</taxon>
        <taxon>Pseudomonadati</taxon>
        <taxon>Bacteroidota</taxon>
        <taxon>Bacteroidia</taxon>
        <taxon>Bacteroidales</taxon>
        <taxon>Prevotellaceae</taxon>
        <taxon>Marseilla</taxon>
    </lineage>
</organism>
<sequence length="226" mass="25084">MVKHINGYRIMALALALMVAVVAGASDNGEDDAAWRHCLGLTGELTSSDTWQLEASYHWFPVRYAGIGVSLGMWEQYSYGGVPATNEWRTDDDSRCMMSAFLMPSLLLRTPALIRTESVGIGLMAEPGFMMNVPYSSVTIEMKDKRGLPTGYDRVSGNRGRWYAFSVRIGVYAAFDPVTLSLGYAWSDLDVYAMRRGMAYKGTSFGPFYPERKNQGGAFLRVAYSL</sequence>
<keyword evidence="3" id="KW-1185">Reference proteome</keyword>
<keyword evidence="1" id="KW-0732">Signal</keyword>
<evidence type="ECO:0008006" key="4">
    <source>
        <dbReference type="Google" id="ProtNLM"/>
    </source>
</evidence>
<proteinExistence type="predicted"/>
<accession>A0A939B5T1</accession>